<dbReference type="GeneID" id="23679130"/>
<protein>
    <submittedName>
        <fullName evidence="2">Uncharacterized protein</fullName>
    </submittedName>
</protein>
<gene>
    <name evidence="2" type="primary">75</name>
    <name evidence="2" type="ORF">PBI_SQUIRTY_75</name>
</gene>
<feature type="region of interest" description="Disordered" evidence="1">
    <location>
        <begin position="67"/>
        <end position="86"/>
    </location>
</feature>
<organism evidence="2 3">
    <name type="scientific">Mycobacterium phage Squirty</name>
    <dbReference type="NCBI Taxonomy" id="1527512"/>
    <lineage>
        <taxon>Viruses</taxon>
        <taxon>Duplodnaviria</taxon>
        <taxon>Heunggongvirae</taxon>
        <taxon>Uroviricota</taxon>
        <taxon>Caudoviricetes</taxon>
        <taxon>Gracegardnervirinae</taxon>
        <taxon>Squirtyvirus</taxon>
        <taxon>Squirtyvirus squirty</taxon>
        <taxon>Mycobacterium virus Squirty</taxon>
    </lineage>
</organism>
<accession>A0A088F8W8</accession>
<evidence type="ECO:0000313" key="3">
    <source>
        <dbReference type="Proteomes" id="UP000029348"/>
    </source>
</evidence>
<sequence>MRLPVSRGPLPHRRWCCGIHLRLPPDVLRLSRLRGTRGCDVTDSKIWLPYPRPELIRRGRCADCGCHPDKQGHKPDCPTRETEDRK</sequence>
<dbReference type="RefSeq" id="YP_009124627.1">
    <property type="nucleotide sequence ID" value="NC_026588.1"/>
</dbReference>
<dbReference type="Proteomes" id="UP000029348">
    <property type="component" value="Segment"/>
</dbReference>
<proteinExistence type="predicted"/>
<evidence type="ECO:0000313" key="2">
    <source>
        <dbReference type="EMBL" id="AIM41022.1"/>
    </source>
</evidence>
<reference evidence="2 3" key="1">
    <citation type="submission" date="2014-07" db="EMBL/GenBank/DDBJ databases">
        <authorList>
            <person name="Nurko I."/>
            <person name="Arora N."/>
            <person name="Mosteller S."/>
            <person name="Bari R."/>
            <person name="McNulty L."/>
            <person name="Schmidt T."/>
            <person name="Mehalik H."/>
            <person name="Reinhart E."/>
            <person name="Winders D.C."/>
            <person name="Nootbar H.A."/>
            <person name="Reilly M.A."/>
            <person name="Gough E."/>
            <person name="Gregory S."/>
            <person name="Harbaugh B."/>
            <person name="Kaur B."/>
            <person name="Siesel C."/>
            <person name="Warwar S."/>
            <person name="Breitenberger C.A."/>
            <person name="Daniels C.J."/>
            <person name="Ball S.L."/>
            <person name="Buck G.A."/>
            <person name="Campbell R."/>
            <person name="Carvalho M.R."/>
            <person name="Duckworth R.A."/>
            <person name="Dunn T."/>
            <person name="Halpern C."/>
            <person name="Johnson A."/>
            <person name="Kiflezghi M.G."/>
            <person name="Lee V."/>
            <person name="Loviza R.A."/>
            <person name="Serrano M.G."/>
            <person name="Shah Z.V."/>
            <person name="Sharma K."/>
            <person name="Voegtly L.J."/>
            <person name="Walstead R."/>
            <person name="Wang Y.P."/>
            <person name="Bradley K.W."/>
            <person name="Barker L.P."/>
            <person name="Asai D.J."/>
            <person name="Bowman C.A."/>
            <person name="Russell D.A."/>
            <person name="Pope W.H."/>
            <person name="Jacobs-Sera D."/>
            <person name="Hendrix R.W."/>
            <person name="Hatfull G.F."/>
        </authorList>
    </citation>
    <scope>NUCLEOTIDE SEQUENCE [LARGE SCALE GENOMIC DNA]</scope>
</reference>
<dbReference type="KEGG" id="vg:23679130"/>
<dbReference type="OrthoDB" id="26869at10239"/>
<keyword evidence="3" id="KW-1185">Reference proteome</keyword>
<name>A0A088F8W8_9CAUD</name>
<dbReference type="EMBL" id="KM101124">
    <property type="protein sequence ID" value="AIM41022.1"/>
    <property type="molecule type" value="Genomic_DNA"/>
</dbReference>
<evidence type="ECO:0000256" key="1">
    <source>
        <dbReference type="SAM" id="MobiDB-lite"/>
    </source>
</evidence>